<dbReference type="InterPro" id="IPR001810">
    <property type="entry name" value="F-box_dom"/>
</dbReference>
<dbReference type="EMBL" id="KZ613746">
    <property type="protein sequence ID" value="PMD65721.1"/>
    <property type="molecule type" value="Genomic_DNA"/>
</dbReference>
<organism evidence="3 4">
    <name type="scientific">Hyaloscypha bicolor E</name>
    <dbReference type="NCBI Taxonomy" id="1095630"/>
    <lineage>
        <taxon>Eukaryota</taxon>
        <taxon>Fungi</taxon>
        <taxon>Dikarya</taxon>
        <taxon>Ascomycota</taxon>
        <taxon>Pezizomycotina</taxon>
        <taxon>Leotiomycetes</taxon>
        <taxon>Helotiales</taxon>
        <taxon>Hyaloscyphaceae</taxon>
        <taxon>Hyaloscypha</taxon>
        <taxon>Hyaloscypha bicolor</taxon>
    </lineage>
</organism>
<dbReference type="InParanoid" id="A0A2J6TRS2"/>
<dbReference type="RefSeq" id="XP_024742625.1">
    <property type="nucleotide sequence ID" value="XM_024879351.1"/>
</dbReference>
<reference evidence="3 4" key="1">
    <citation type="submission" date="2016-04" db="EMBL/GenBank/DDBJ databases">
        <title>A degradative enzymes factory behind the ericoid mycorrhizal symbiosis.</title>
        <authorList>
            <consortium name="DOE Joint Genome Institute"/>
            <person name="Martino E."/>
            <person name="Morin E."/>
            <person name="Grelet G."/>
            <person name="Kuo A."/>
            <person name="Kohler A."/>
            <person name="Daghino S."/>
            <person name="Barry K."/>
            <person name="Choi C."/>
            <person name="Cichocki N."/>
            <person name="Clum A."/>
            <person name="Copeland A."/>
            <person name="Hainaut M."/>
            <person name="Haridas S."/>
            <person name="Labutti K."/>
            <person name="Lindquist E."/>
            <person name="Lipzen A."/>
            <person name="Khouja H.-R."/>
            <person name="Murat C."/>
            <person name="Ohm R."/>
            <person name="Olson A."/>
            <person name="Spatafora J."/>
            <person name="Veneault-Fourrey C."/>
            <person name="Henrissat B."/>
            <person name="Grigoriev I."/>
            <person name="Martin F."/>
            <person name="Perotto S."/>
        </authorList>
    </citation>
    <scope>NUCLEOTIDE SEQUENCE [LARGE SCALE GENOMIC DNA]</scope>
    <source>
        <strain evidence="3 4">E</strain>
    </source>
</reference>
<dbReference type="AlphaFoldDB" id="A0A2J6TRS2"/>
<evidence type="ECO:0000313" key="3">
    <source>
        <dbReference type="EMBL" id="PMD65721.1"/>
    </source>
</evidence>
<dbReference type="InterPro" id="IPR036047">
    <property type="entry name" value="F-box-like_dom_sf"/>
</dbReference>
<proteinExistence type="predicted"/>
<feature type="region of interest" description="Disordered" evidence="1">
    <location>
        <begin position="22"/>
        <end position="45"/>
    </location>
</feature>
<protein>
    <recommendedName>
        <fullName evidence="2">F-box domain-containing protein</fullName>
    </recommendedName>
</protein>
<dbReference type="PROSITE" id="PS50181">
    <property type="entry name" value="FBOX"/>
    <property type="match status" value="1"/>
</dbReference>
<dbReference type="OrthoDB" id="3516938at2759"/>
<sequence>MGCGICQCFKAKVSVKARLPSHQLRSSNASTSKSNTNPAADASSSHLRGKDYLTALPAELLLKIIPHLPLQSFFYLSHTSSFLRYFLTTHASTICNDAINSYFPKQAKILETEKTLGWLVPTHEELRRREDFFSDCLGTDLRDLRLCEHNPIKKVRCAPFESLTDFRDFQIKLSDPGPQYLFFLQKGFLQTGVLYWYHEEPVFIFRKEFNDFMREFNRRVTCGPCVKDGKLATARLGFPKELIWYYGLGQEGEP</sequence>
<dbReference type="GeneID" id="36587428"/>
<evidence type="ECO:0000259" key="2">
    <source>
        <dbReference type="PROSITE" id="PS50181"/>
    </source>
</evidence>
<accession>A0A2J6TRS2</accession>
<dbReference type="SUPFAM" id="SSF81383">
    <property type="entry name" value="F-box domain"/>
    <property type="match status" value="1"/>
</dbReference>
<dbReference type="Proteomes" id="UP000235371">
    <property type="component" value="Unassembled WGS sequence"/>
</dbReference>
<gene>
    <name evidence="3" type="ORF">K444DRAFT_608296</name>
</gene>
<name>A0A2J6TRS2_9HELO</name>
<evidence type="ECO:0000256" key="1">
    <source>
        <dbReference type="SAM" id="MobiDB-lite"/>
    </source>
</evidence>
<keyword evidence="4" id="KW-1185">Reference proteome</keyword>
<evidence type="ECO:0000313" key="4">
    <source>
        <dbReference type="Proteomes" id="UP000235371"/>
    </source>
</evidence>
<feature type="compositionally biased region" description="Low complexity" evidence="1">
    <location>
        <begin position="26"/>
        <end position="40"/>
    </location>
</feature>
<feature type="domain" description="F-box" evidence="2">
    <location>
        <begin position="50"/>
        <end position="106"/>
    </location>
</feature>